<dbReference type="Pfam" id="PF01799">
    <property type="entry name" value="Fer2_2"/>
    <property type="match status" value="1"/>
</dbReference>
<dbReference type="GO" id="GO:0051537">
    <property type="term" value="F:2 iron, 2 sulfur cluster binding"/>
    <property type="evidence" value="ECO:0007669"/>
    <property type="project" value="UniProtKB-KW"/>
</dbReference>
<accession>A0AAW9RTM2</accession>
<evidence type="ECO:0000313" key="8">
    <source>
        <dbReference type="Proteomes" id="UP001378188"/>
    </source>
</evidence>
<dbReference type="InterPro" id="IPR012675">
    <property type="entry name" value="Beta-grasp_dom_sf"/>
</dbReference>
<comment type="caution">
    <text evidence="7">The sequence shown here is derived from an EMBL/GenBank/DDBJ whole genome shotgun (WGS) entry which is preliminary data.</text>
</comment>
<dbReference type="PANTHER" id="PTHR44379">
    <property type="entry name" value="OXIDOREDUCTASE WITH IRON-SULFUR SUBUNIT"/>
    <property type="match status" value="1"/>
</dbReference>
<dbReference type="InterPro" id="IPR036884">
    <property type="entry name" value="2Fe-2S-bd_dom_sf"/>
</dbReference>
<keyword evidence="3" id="KW-0560">Oxidoreductase</keyword>
<evidence type="ECO:0000256" key="5">
    <source>
        <dbReference type="ARBA" id="ARBA00023014"/>
    </source>
</evidence>
<dbReference type="PROSITE" id="PS00197">
    <property type="entry name" value="2FE2S_FER_1"/>
    <property type="match status" value="1"/>
</dbReference>
<evidence type="ECO:0000259" key="6">
    <source>
        <dbReference type="PROSITE" id="PS51085"/>
    </source>
</evidence>
<dbReference type="InterPro" id="IPR036010">
    <property type="entry name" value="2Fe-2S_ferredoxin-like_sf"/>
</dbReference>
<keyword evidence="5" id="KW-0411">Iron-sulfur</keyword>
<dbReference type="EMBL" id="JAZHOF010000006">
    <property type="protein sequence ID" value="MEJ8572769.1"/>
    <property type="molecule type" value="Genomic_DNA"/>
</dbReference>
<gene>
    <name evidence="7" type="ORF">V3328_14855</name>
</gene>
<keyword evidence="2" id="KW-0479">Metal-binding</keyword>
<keyword evidence="4" id="KW-0408">Iron</keyword>
<dbReference type="AlphaFoldDB" id="A0AAW9RTM2"/>
<dbReference type="SUPFAM" id="SSF47741">
    <property type="entry name" value="CO dehydrogenase ISP C-domain like"/>
    <property type="match status" value="1"/>
</dbReference>
<dbReference type="RefSeq" id="WP_340330471.1">
    <property type="nucleotide sequence ID" value="NZ_JAZHOF010000006.1"/>
</dbReference>
<dbReference type="Gene3D" id="1.10.150.120">
    <property type="entry name" value="[2Fe-2S]-binding domain"/>
    <property type="match status" value="1"/>
</dbReference>
<dbReference type="InterPro" id="IPR051452">
    <property type="entry name" value="Diverse_Oxidoreductases"/>
</dbReference>
<dbReference type="GO" id="GO:0016491">
    <property type="term" value="F:oxidoreductase activity"/>
    <property type="evidence" value="ECO:0007669"/>
    <property type="project" value="UniProtKB-KW"/>
</dbReference>
<feature type="domain" description="2Fe-2S ferredoxin-type" evidence="6">
    <location>
        <begin position="1"/>
        <end position="76"/>
    </location>
</feature>
<name>A0AAW9RTM2_9HYPH</name>
<dbReference type="Proteomes" id="UP001378188">
    <property type="component" value="Unassembled WGS sequence"/>
</dbReference>
<organism evidence="7 8">
    <name type="scientific">Microbaculum marinum</name>
    <dbReference type="NCBI Taxonomy" id="1764581"/>
    <lineage>
        <taxon>Bacteria</taxon>
        <taxon>Pseudomonadati</taxon>
        <taxon>Pseudomonadota</taxon>
        <taxon>Alphaproteobacteria</taxon>
        <taxon>Hyphomicrobiales</taxon>
        <taxon>Tepidamorphaceae</taxon>
        <taxon>Microbaculum</taxon>
    </lineage>
</organism>
<keyword evidence="1" id="KW-0001">2Fe-2S</keyword>
<evidence type="ECO:0000313" key="7">
    <source>
        <dbReference type="EMBL" id="MEJ8572769.1"/>
    </source>
</evidence>
<dbReference type="InterPro" id="IPR001041">
    <property type="entry name" value="2Fe-2S_ferredoxin-type"/>
</dbReference>
<evidence type="ECO:0000256" key="3">
    <source>
        <dbReference type="ARBA" id="ARBA00023002"/>
    </source>
</evidence>
<evidence type="ECO:0000256" key="1">
    <source>
        <dbReference type="ARBA" id="ARBA00022714"/>
    </source>
</evidence>
<dbReference type="PROSITE" id="PS51085">
    <property type="entry name" value="2FE2S_FER_2"/>
    <property type="match status" value="1"/>
</dbReference>
<dbReference type="PANTHER" id="PTHR44379:SF8">
    <property type="entry name" value="XANTHINE DEHYDROGENASE IRON-SULFUR-BINDING SUBUNIT XDHC-RELATED"/>
    <property type="match status" value="1"/>
</dbReference>
<dbReference type="GO" id="GO:0046872">
    <property type="term" value="F:metal ion binding"/>
    <property type="evidence" value="ECO:0007669"/>
    <property type="project" value="UniProtKB-KW"/>
</dbReference>
<evidence type="ECO:0000256" key="4">
    <source>
        <dbReference type="ARBA" id="ARBA00023004"/>
    </source>
</evidence>
<evidence type="ECO:0000256" key="2">
    <source>
        <dbReference type="ARBA" id="ARBA00022723"/>
    </source>
</evidence>
<keyword evidence="8" id="KW-1185">Reference proteome</keyword>
<sequence length="153" mass="16207">MEQTLEINGNRHRLDIEAGETLIEVLRDRLKLTAAKVGCGRGECGACTVLIGGRAKLACVTLAACVDDPVETAEGLADEARGFREAMADRGGFQCSYCTPGMVVRAVSILRGGDLSDDDALRRDMAGNLCRCTGYQGIIESLRLASQTKGSPA</sequence>
<dbReference type="SUPFAM" id="SSF54292">
    <property type="entry name" value="2Fe-2S ferredoxin-like"/>
    <property type="match status" value="1"/>
</dbReference>
<proteinExistence type="predicted"/>
<protein>
    <submittedName>
        <fullName evidence="7">2Fe-2S iron-sulfur cluster-binding protein</fullName>
    </submittedName>
</protein>
<dbReference type="InterPro" id="IPR006058">
    <property type="entry name" value="2Fe2S_fd_BS"/>
</dbReference>
<reference evidence="7 8" key="1">
    <citation type="submission" date="2024-02" db="EMBL/GenBank/DDBJ databases">
        <title>Genome analysis and characterization of Microbaculum marinisediminis sp. nov., isolated from marine sediment.</title>
        <authorList>
            <person name="Du Z.-J."/>
            <person name="Ye Y.-Q."/>
            <person name="Zhang Z.-R."/>
            <person name="Yuan S.-M."/>
            <person name="Zhang X.-Y."/>
        </authorList>
    </citation>
    <scope>NUCLEOTIDE SEQUENCE [LARGE SCALE GENOMIC DNA]</scope>
    <source>
        <strain evidence="7 8">SDUM1044001</strain>
    </source>
</reference>
<dbReference type="Gene3D" id="3.10.20.30">
    <property type="match status" value="1"/>
</dbReference>
<dbReference type="Pfam" id="PF00111">
    <property type="entry name" value="Fer2"/>
    <property type="match status" value="1"/>
</dbReference>
<dbReference type="InterPro" id="IPR002888">
    <property type="entry name" value="2Fe-2S-bd"/>
</dbReference>
<dbReference type="CDD" id="cd00207">
    <property type="entry name" value="fer2"/>
    <property type="match status" value="1"/>
</dbReference>